<dbReference type="Proteomes" id="UP000183469">
    <property type="component" value="Unassembled WGS sequence"/>
</dbReference>
<evidence type="ECO:0000256" key="1">
    <source>
        <dbReference type="ARBA" id="ARBA00006484"/>
    </source>
</evidence>
<dbReference type="InterPro" id="IPR036291">
    <property type="entry name" value="NAD(P)-bd_dom_sf"/>
</dbReference>
<evidence type="ECO:0000313" key="3">
    <source>
        <dbReference type="EMBL" id="SEA23439.1"/>
    </source>
</evidence>
<evidence type="ECO:0000313" key="4">
    <source>
        <dbReference type="Proteomes" id="UP000183469"/>
    </source>
</evidence>
<dbReference type="PANTHER" id="PTHR42760:SF133">
    <property type="entry name" value="3-OXOACYL-[ACYL-CARRIER-PROTEIN] REDUCTASE"/>
    <property type="match status" value="1"/>
</dbReference>
<dbReference type="RefSeq" id="WP_218138754.1">
    <property type="nucleotide sequence ID" value="NZ_FNQG01000011.1"/>
</dbReference>
<accession>A0A1H3ZI55</accession>
<organism evidence="3 4">
    <name type="scientific">Selenomonas ruminantium</name>
    <dbReference type="NCBI Taxonomy" id="971"/>
    <lineage>
        <taxon>Bacteria</taxon>
        <taxon>Bacillati</taxon>
        <taxon>Bacillota</taxon>
        <taxon>Negativicutes</taxon>
        <taxon>Selenomonadales</taxon>
        <taxon>Selenomonadaceae</taxon>
        <taxon>Selenomonas</taxon>
    </lineage>
</organism>
<dbReference type="GO" id="GO:0016616">
    <property type="term" value="F:oxidoreductase activity, acting on the CH-OH group of donors, NAD or NADP as acceptor"/>
    <property type="evidence" value="ECO:0007669"/>
    <property type="project" value="TreeGrafter"/>
</dbReference>
<proteinExistence type="inferred from homology"/>
<dbReference type="InterPro" id="IPR002347">
    <property type="entry name" value="SDR_fam"/>
</dbReference>
<dbReference type="EMBL" id="FNQG01000011">
    <property type="protein sequence ID" value="SEA23439.1"/>
    <property type="molecule type" value="Genomic_DNA"/>
</dbReference>
<evidence type="ECO:0000256" key="2">
    <source>
        <dbReference type="ARBA" id="ARBA00023002"/>
    </source>
</evidence>
<comment type="similarity">
    <text evidence="1">Belongs to the short-chain dehydrogenases/reductases (SDR) family.</text>
</comment>
<dbReference type="PANTHER" id="PTHR42760">
    <property type="entry name" value="SHORT-CHAIN DEHYDROGENASES/REDUCTASES FAMILY MEMBER"/>
    <property type="match status" value="1"/>
</dbReference>
<dbReference type="PRINTS" id="PR00080">
    <property type="entry name" value="SDRFAMILY"/>
</dbReference>
<gene>
    <name evidence="3" type="ORF">SAMN05660648_02447</name>
</gene>
<protein>
    <submittedName>
        <fullName evidence="3">NAD(P)-dependent dehydrogenase, short-chain alcohol dehydrogenase family</fullName>
    </submittedName>
</protein>
<dbReference type="AlphaFoldDB" id="A0A1H3ZI55"/>
<sequence>MAKEYAANTMSRFNLGGRIIVITGGAGLLGVQHAEAVIEGGGTAVLLDIKKEAIDAAMVRLRDKYGKDCSVVGYVTDITGEESIRCVSERIVRDCGSVYGLINNAANNPKVEGNAANMGAFQFENFPMSMWLGDIAVGLTGAFLCAKVFGSGMAERGNGVILNISSDLGIIAPDQRIYRKDGLADNEQTVKPVTYSVIKHGLIGLTKYLATYYAEKGVRCNALCPAGVYNGQNEEFLKKLTNLIPMGRMAHVDEYKSTILYMISEASSYMTGSVVVVDGGRTVW</sequence>
<keyword evidence="2" id="KW-0560">Oxidoreductase</keyword>
<dbReference type="PRINTS" id="PR00081">
    <property type="entry name" value="GDHRDH"/>
</dbReference>
<dbReference type="SUPFAM" id="SSF51735">
    <property type="entry name" value="NAD(P)-binding Rossmann-fold domains"/>
    <property type="match status" value="1"/>
</dbReference>
<dbReference type="Pfam" id="PF13561">
    <property type="entry name" value="adh_short_C2"/>
    <property type="match status" value="1"/>
</dbReference>
<name>A0A1H3ZI55_SELRU</name>
<dbReference type="Gene3D" id="3.40.50.720">
    <property type="entry name" value="NAD(P)-binding Rossmann-like Domain"/>
    <property type="match status" value="1"/>
</dbReference>
<reference evidence="3 4" key="1">
    <citation type="submission" date="2016-10" db="EMBL/GenBank/DDBJ databases">
        <authorList>
            <person name="de Groot N.N."/>
        </authorList>
    </citation>
    <scope>NUCLEOTIDE SEQUENCE [LARGE SCALE GENOMIC DNA]</scope>
    <source>
        <strain evidence="3 4">DSM 2872</strain>
    </source>
</reference>